<dbReference type="InterPro" id="IPR033985">
    <property type="entry name" value="SusD-like_N"/>
</dbReference>
<comment type="similarity">
    <text evidence="2">Belongs to the SusD family.</text>
</comment>
<name>A0ABT4PGL2_9BACT</name>
<dbReference type="Pfam" id="PF07980">
    <property type="entry name" value="SusD_RagB"/>
    <property type="match status" value="1"/>
</dbReference>
<dbReference type="Pfam" id="PF14322">
    <property type="entry name" value="SusD-like_3"/>
    <property type="match status" value="1"/>
</dbReference>
<reference evidence="9" key="1">
    <citation type="submission" date="2022-12" db="EMBL/GenBank/DDBJ databases">
        <title>Phocaeicola acetigenes sp. nov., isolated feces from a healthy human.</title>
        <authorList>
            <person name="Do H."/>
            <person name="Ha Y.B."/>
            <person name="Kim J.-S."/>
            <person name="Suh M.K."/>
            <person name="Kim H.S."/>
            <person name="Lee J.-S."/>
        </authorList>
    </citation>
    <scope>NUCLEOTIDE SEQUENCE</scope>
    <source>
        <strain evidence="9">KGMB11183</strain>
    </source>
</reference>
<keyword evidence="5" id="KW-0998">Cell outer membrane</keyword>
<evidence type="ECO:0000256" key="3">
    <source>
        <dbReference type="ARBA" id="ARBA00022729"/>
    </source>
</evidence>
<dbReference type="InterPro" id="IPR011990">
    <property type="entry name" value="TPR-like_helical_dom_sf"/>
</dbReference>
<comment type="caution">
    <text evidence="9">The sequence shown here is derived from an EMBL/GenBank/DDBJ whole genome shotgun (WGS) entry which is preliminary data.</text>
</comment>
<evidence type="ECO:0000256" key="6">
    <source>
        <dbReference type="SAM" id="SignalP"/>
    </source>
</evidence>
<dbReference type="Proteomes" id="UP001141933">
    <property type="component" value="Unassembled WGS sequence"/>
</dbReference>
<dbReference type="EMBL" id="JAPZVM010000003">
    <property type="protein sequence ID" value="MCZ8372173.1"/>
    <property type="molecule type" value="Genomic_DNA"/>
</dbReference>
<dbReference type="PROSITE" id="PS51257">
    <property type="entry name" value="PROKAR_LIPOPROTEIN"/>
    <property type="match status" value="1"/>
</dbReference>
<evidence type="ECO:0000256" key="2">
    <source>
        <dbReference type="ARBA" id="ARBA00006275"/>
    </source>
</evidence>
<evidence type="ECO:0000259" key="7">
    <source>
        <dbReference type="Pfam" id="PF07980"/>
    </source>
</evidence>
<keyword evidence="10" id="KW-1185">Reference proteome</keyword>
<feature type="chain" id="PRO_5045563992" evidence="6">
    <location>
        <begin position="24"/>
        <end position="558"/>
    </location>
</feature>
<evidence type="ECO:0000256" key="4">
    <source>
        <dbReference type="ARBA" id="ARBA00023136"/>
    </source>
</evidence>
<feature type="domain" description="SusD-like N-terminal" evidence="8">
    <location>
        <begin position="69"/>
        <end position="212"/>
    </location>
</feature>
<evidence type="ECO:0000313" key="9">
    <source>
        <dbReference type="EMBL" id="MCZ8372173.1"/>
    </source>
</evidence>
<dbReference type="RefSeq" id="WP_269877253.1">
    <property type="nucleotide sequence ID" value="NZ_JAPZVM010000003.1"/>
</dbReference>
<dbReference type="Gene3D" id="1.25.40.390">
    <property type="match status" value="1"/>
</dbReference>
<keyword evidence="4" id="KW-0472">Membrane</keyword>
<keyword evidence="3 6" id="KW-0732">Signal</keyword>
<evidence type="ECO:0000259" key="8">
    <source>
        <dbReference type="Pfam" id="PF14322"/>
    </source>
</evidence>
<organism evidence="9 10">
    <name type="scientific">Phocaeicola acetigenes</name>
    <dbReference type="NCBI Taxonomy" id="3016083"/>
    <lineage>
        <taxon>Bacteria</taxon>
        <taxon>Pseudomonadati</taxon>
        <taxon>Bacteroidota</taxon>
        <taxon>Bacteroidia</taxon>
        <taxon>Bacteroidales</taxon>
        <taxon>Bacteroidaceae</taxon>
        <taxon>Phocaeicola</taxon>
    </lineage>
</organism>
<comment type="subcellular location">
    <subcellularLocation>
        <location evidence="1">Cell outer membrane</location>
    </subcellularLocation>
</comment>
<accession>A0ABT4PGL2</accession>
<sequence length="558" mass="64554">MIRFIKASKYIICAGLFSYVASSCDDFFNTAPYDAITPATFWKTEQDADTALTACYNWWFDQCTGPNYIFFNDCMSDISFNRTGSSSYKQVATGELNPNKVPNYYKYESIARCNVFLANIHKPVFGNEQDRKNMIAQVRVIRAWQYLVINFWFGGIPLITQPTTTAEEAQVARSTEEEVKNFIYKELDEAIPDLPDKPSEKGRIAKGTALAIKMRAHLYYDDWKEARQAAYDIQKLKLYELDKDFIKMFSLEGQDSKEIIYADQHVEDLYKFSDVVRLYNNQDGGWASFVPTQNLVDMFEMENGLMPNESGSGYDERYPFANRDPRLYNTIIYPGMDWEGKNGNRIINTLDKTIEGKANKDYYSAATNASATGLLYAKYALPSIKQYSPSLNNDRLCPILFRYAEVLLTIAECNVELNENLDEALNLIDELRIRGGHIAVDRTKYNSQDKIRELVRRERTIELAGEGLRRQDILRWKDKEGKMVAETVMNKPLYHMVGTVNYDEPDPTRRAVITPSSEVTEKDRLIEQRRFEPYMRYWPIPYAQMEKNPKLVQNPGYK</sequence>
<protein>
    <submittedName>
        <fullName evidence="9">RagB/SusD family nutrient uptake outer membrane protein</fullName>
    </submittedName>
</protein>
<dbReference type="SUPFAM" id="SSF48452">
    <property type="entry name" value="TPR-like"/>
    <property type="match status" value="1"/>
</dbReference>
<dbReference type="InterPro" id="IPR012944">
    <property type="entry name" value="SusD_RagB_dom"/>
</dbReference>
<evidence type="ECO:0000256" key="1">
    <source>
        <dbReference type="ARBA" id="ARBA00004442"/>
    </source>
</evidence>
<feature type="signal peptide" evidence="6">
    <location>
        <begin position="1"/>
        <end position="23"/>
    </location>
</feature>
<feature type="domain" description="RagB/SusD" evidence="7">
    <location>
        <begin position="279"/>
        <end position="557"/>
    </location>
</feature>
<evidence type="ECO:0000256" key="5">
    <source>
        <dbReference type="ARBA" id="ARBA00023237"/>
    </source>
</evidence>
<gene>
    <name evidence="9" type="ORF">O6P32_05535</name>
</gene>
<evidence type="ECO:0000313" key="10">
    <source>
        <dbReference type="Proteomes" id="UP001141933"/>
    </source>
</evidence>
<proteinExistence type="inferred from homology"/>